<feature type="compositionally biased region" description="Pro residues" evidence="1">
    <location>
        <begin position="150"/>
        <end position="168"/>
    </location>
</feature>
<sequence>MNEGKPAKAKWWSRPRPQGPSPQAETAAPTPDGMSGTTPDLPEATEPTTPAGARERGPGGGADGDFELARPEAGVADDAASAEGDFELARPAAGGTGGTGGDVTACAEGDFELARPVAAPASVPSADGPAVVAGEPADERPKPLHDPDPYSTPPYGEPGPWAPAPPVQHPATTPAHGTAVPMPPRRRTA</sequence>
<keyword evidence="2" id="KW-0645">Protease</keyword>
<reference evidence="2 3" key="1">
    <citation type="journal article" date="2013" name="Genome Announc.">
        <title>Draft Genome Sequence of Streptomyces viridochromogenes Strain Tu57, Producer of Avilamycin.</title>
        <authorList>
            <person name="Gruning B.A."/>
            <person name="Erxleben A."/>
            <person name="Hahnlein A."/>
            <person name="Gunther S."/>
        </authorList>
    </citation>
    <scope>NUCLEOTIDE SEQUENCE [LARGE SCALE GENOMIC DNA]</scope>
    <source>
        <strain evidence="2 3">Tue57</strain>
    </source>
</reference>
<name>L8PJM5_STRVR</name>
<accession>L8PJM5</accession>
<feature type="region of interest" description="Disordered" evidence="1">
    <location>
        <begin position="1"/>
        <end position="103"/>
    </location>
</feature>
<protein>
    <submittedName>
        <fullName evidence="2">Putative protease</fullName>
    </submittedName>
</protein>
<evidence type="ECO:0000313" key="3">
    <source>
        <dbReference type="Proteomes" id="UP000011205"/>
    </source>
</evidence>
<evidence type="ECO:0000256" key="1">
    <source>
        <dbReference type="SAM" id="MobiDB-lite"/>
    </source>
</evidence>
<keyword evidence="2" id="KW-0378">Hydrolase</keyword>
<dbReference type="AlphaFoldDB" id="L8PJM5"/>
<feature type="region of interest" description="Disordered" evidence="1">
    <location>
        <begin position="118"/>
        <end position="189"/>
    </location>
</feature>
<dbReference type="Proteomes" id="UP000011205">
    <property type="component" value="Unassembled WGS sequence"/>
</dbReference>
<comment type="caution">
    <text evidence="2">The sequence shown here is derived from an EMBL/GenBank/DDBJ whole genome shotgun (WGS) entry which is preliminary data.</text>
</comment>
<feature type="compositionally biased region" description="Low complexity" evidence="1">
    <location>
        <begin position="118"/>
        <end position="134"/>
    </location>
</feature>
<dbReference type="GO" id="GO:0008233">
    <property type="term" value="F:peptidase activity"/>
    <property type="evidence" value="ECO:0007669"/>
    <property type="project" value="UniProtKB-KW"/>
</dbReference>
<dbReference type="PATRIC" id="fig|1160705.3.peg.2779"/>
<feature type="compositionally biased region" description="Basic and acidic residues" evidence="1">
    <location>
        <begin position="137"/>
        <end position="148"/>
    </location>
</feature>
<dbReference type="GO" id="GO:0006508">
    <property type="term" value="P:proteolysis"/>
    <property type="evidence" value="ECO:0007669"/>
    <property type="project" value="UniProtKB-KW"/>
</dbReference>
<proteinExistence type="predicted"/>
<gene>
    <name evidence="2" type="ORF">STVIR_2804</name>
</gene>
<evidence type="ECO:0000313" key="2">
    <source>
        <dbReference type="EMBL" id="ELS56213.1"/>
    </source>
</evidence>
<organism evidence="2 3">
    <name type="scientific">Streptomyces viridochromogenes Tue57</name>
    <dbReference type="NCBI Taxonomy" id="1160705"/>
    <lineage>
        <taxon>Bacteria</taxon>
        <taxon>Bacillati</taxon>
        <taxon>Actinomycetota</taxon>
        <taxon>Actinomycetes</taxon>
        <taxon>Kitasatosporales</taxon>
        <taxon>Streptomycetaceae</taxon>
        <taxon>Streptomyces</taxon>
    </lineage>
</organism>
<dbReference type="EMBL" id="AMLP01000091">
    <property type="protein sequence ID" value="ELS56213.1"/>
    <property type="molecule type" value="Genomic_DNA"/>
</dbReference>
<dbReference type="RefSeq" id="WP_003998143.1">
    <property type="nucleotide sequence ID" value="NZ_AMLP01000091.1"/>
</dbReference>